<dbReference type="GO" id="GO:0004693">
    <property type="term" value="F:cyclin-dependent protein serine/threonine kinase activity"/>
    <property type="evidence" value="ECO:0007669"/>
    <property type="project" value="UniProtKB-EC"/>
</dbReference>
<dbReference type="GO" id="GO:0010389">
    <property type="term" value="P:regulation of G2/M transition of mitotic cell cycle"/>
    <property type="evidence" value="ECO:0007669"/>
    <property type="project" value="TreeGrafter"/>
</dbReference>
<protein>
    <recommendedName>
        <fullName evidence="2">cyclin-dependent kinase</fullName>
        <ecNumber evidence="2">2.7.11.22</ecNumber>
    </recommendedName>
</protein>
<sequence>MQHGNIVRLQDVVHSKKRLYLVFEYVDLDLKHMIAYCHSHRLLHQDLKPQNLLIDRRTNALKLADFGIPVRTFTHEKKKNKK</sequence>
<dbReference type="GO" id="GO:0005737">
    <property type="term" value="C:cytoplasm"/>
    <property type="evidence" value="ECO:0007669"/>
    <property type="project" value="TreeGrafter"/>
</dbReference>
<dbReference type="PANTHER" id="PTHR24056">
    <property type="entry name" value="CELL DIVISION PROTEIN KINASE"/>
    <property type="match status" value="1"/>
</dbReference>
<reference evidence="15 16" key="1">
    <citation type="submission" date="2019-06" db="EMBL/GenBank/DDBJ databases">
        <title>WGS assembly of Gossypium darwinii.</title>
        <authorList>
            <person name="Chen Z.J."/>
            <person name="Sreedasyam A."/>
            <person name="Ando A."/>
            <person name="Song Q."/>
            <person name="De L."/>
            <person name="Hulse-Kemp A."/>
            <person name="Ding M."/>
            <person name="Ye W."/>
            <person name="Kirkbride R."/>
            <person name="Jenkins J."/>
            <person name="Plott C."/>
            <person name="Lovell J."/>
            <person name="Lin Y.-M."/>
            <person name="Vaughn R."/>
            <person name="Liu B."/>
            <person name="Li W."/>
            <person name="Simpson S."/>
            <person name="Scheffler B."/>
            <person name="Saski C."/>
            <person name="Grover C."/>
            <person name="Hu G."/>
            <person name="Conover J."/>
            <person name="Carlson J."/>
            <person name="Shu S."/>
            <person name="Boston L."/>
            <person name="Williams M."/>
            <person name="Peterson D."/>
            <person name="Mcgee K."/>
            <person name="Jones D."/>
            <person name="Wendel J."/>
            <person name="Stelly D."/>
            <person name="Grimwood J."/>
            <person name="Schmutz J."/>
        </authorList>
    </citation>
    <scope>NUCLEOTIDE SEQUENCE [LARGE SCALE GENOMIC DNA]</scope>
    <source>
        <strain evidence="15">1808015.09</strain>
    </source>
</reference>
<evidence type="ECO:0000256" key="11">
    <source>
        <dbReference type="ARBA" id="ARBA00023306"/>
    </source>
</evidence>
<dbReference type="InterPro" id="IPR011009">
    <property type="entry name" value="Kinase-like_dom_sf"/>
</dbReference>
<dbReference type="InterPro" id="IPR008271">
    <property type="entry name" value="Ser/Thr_kinase_AS"/>
</dbReference>
<evidence type="ECO:0000313" key="15">
    <source>
        <dbReference type="EMBL" id="TYG86422.1"/>
    </source>
</evidence>
<dbReference type="EC" id="2.7.11.22" evidence="2"/>
<feature type="domain" description="Protein kinase" evidence="14">
    <location>
        <begin position="1"/>
        <end position="82"/>
    </location>
</feature>
<proteinExistence type="inferred from homology"/>
<dbReference type="SUPFAM" id="SSF56112">
    <property type="entry name" value="Protein kinase-like (PK-like)"/>
    <property type="match status" value="1"/>
</dbReference>
<dbReference type="GO" id="GO:0005634">
    <property type="term" value="C:nucleus"/>
    <property type="evidence" value="ECO:0007669"/>
    <property type="project" value="TreeGrafter"/>
</dbReference>
<dbReference type="GO" id="GO:0007165">
    <property type="term" value="P:signal transduction"/>
    <property type="evidence" value="ECO:0007669"/>
    <property type="project" value="TreeGrafter"/>
</dbReference>
<dbReference type="InterPro" id="IPR000719">
    <property type="entry name" value="Prot_kinase_dom"/>
</dbReference>
<dbReference type="GO" id="GO:0030332">
    <property type="term" value="F:cyclin binding"/>
    <property type="evidence" value="ECO:0007669"/>
    <property type="project" value="TreeGrafter"/>
</dbReference>
<dbReference type="GO" id="GO:0051445">
    <property type="term" value="P:regulation of meiotic cell cycle"/>
    <property type="evidence" value="ECO:0007669"/>
    <property type="project" value="TreeGrafter"/>
</dbReference>
<gene>
    <name evidence="15" type="ORF">ES288_A13G133000v1</name>
</gene>
<dbReference type="Pfam" id="PF00069">
    <property type="entry name" value="Pkinase"/>
    <property type="match status" value="1"/>
</dbReference>
<dbReference type="GO" id="GO:0010468">
    <property type="term" value="P:regulation of gene expression"/>
    <property type="evidence" value="ECO:0007669"/>
    <property type="project" value="TreeGrafter"/>
</dbReference>
<evidence type="ECO:0000256" key="4">
    <source>
        <dbReference type="ARBA" id="ARBA00022553"/>
    </source>
</evidence>
<keyword evidence="9" id="KW-0418">Kinase</keyword>
<evidence type="ECO:0000256" key="12">
    <source>
        <dbReference type="ARBA" id="ARBA00047811"/>
    </source>
</evidence>
<dbReference type="PANTHER" id="PTHR24056:SF548">
    <property type="entry name" value="CYCLIN-DEPENDENT KINASE A-1"/>
    <property type="match status" value="1"/>
</dbReference>
<evidence type="ECO:0000256" key="7">
    <source>
        <dbReference type="ARBA" id="ARBA00022741"/>
    </source>
</evidence>
<dbReference type="GO" id="GO:0000082">
    <property type="term" value="P:G1/S transition of mitotic cell cycle"/>
    <property type="evidence" value="ECO:0007669"/>
    <property type="project" value="TreeGrafter"/>
</dbReference>
<name>A0A5D2DZF7_GOSDA</name>
<keyword evidence="3" id="KW-0723">Serine/threonine-protein kinase</keyword>
<evidence type="ECO:0000256" key="6">
    <source>
        <dbReference type="ARBA" id="ARBA00022679"/>
    </source>
</evidence>
<dbReference type="GO" id="GO:0000307">
    <property type="term" value="C:cyclin-dependent protein kinase holoenzyme complex"/>
    <property type="evidence" value="ECO:0007669"/>
    <property type="project" value="TreeGrafter"/>
</dbReference>
<comment type="catalytic activity">
    <reaction evidence="13">
        <text>L-seryl-[protein] + ATP = O-phospho-L-seryl-[protein] + ADP + H(+)</text>
        <dbReference type="Rhea" id="RHEA:17989"/>
        <dbReference type="Rhea" id="RHEA-COMP:9863"/>
        <dbReference type="Rhea" id="RHEA-COMP:11604"/>
        <dbReference type="ChEBI" id="CHEBI:15378"/>
        <dbReference type="ChEBI" id="CHEBI:29999"/>
        <dbReference type="ChEBI" id="CHEBI:30616"/>
        <dbReference type="ChEBI" id="CHEBI:83421"/>
        <dbReference type="ChEBI" id="CHEBI:456216"/>
        <dbReference type="EC" id="2.7.11.22"/>
    </reaction>
</comment>
<keyword evidence="11" id="KW-0131">Cell cycle</keyword>
<dbReference type="Proteomes" id="UP000323506">
    <property type="component" value="Chromosome A13"/>
</dbReference>
<comment type="similarity">
    <text evidence="1">Belongs to the protein kinase superfamily. CMGC Ser/Thr protein kinase family. CDC2/CDKX subfamily.</text>
</comment>
<evidence type="ECO:0000259" key="14">
    <source>
        <dbReference type="PROSITE" id="PS50011"/>
    </source>
</evidence>
<keyword evidence="7" id="KW-0547">Nucleotide-binding</keyword>
<evidence type="ECO:0000256" key="9">
    <source>
        <dbReference type="ARBA" id="ARBA00022777"/>
    </source>
</evidence>
<dbReference type="GO" id="GO:0051301">
    <property type="term" value="P:cell division"/>
    <property type="evidence" value="ECO:0007669"/>
    <property type="project" value="UniProtKB-KW"/>
</dbReference>
<evidence type="ECO:0000256" key="2">
    <source>
        <dbReference type="ARBA" id="ARBA00012425"/>
    </source>
</evidence>
<keyword evidence="4" id="KW-0597">Phosphoprotein</keyword>
<evidence type="ECO:0000256" key="5">
    <source>
        <dbReference type="ARBA" id="ARBA00022618"/>
    </source>
</evidence>
<keyword evidence="6" id="KW-0808">Transferase</keyword>
<evidence type="ECO:0000313" key="16">
    <source>
        <dbReference type="Proteomes" id="UP000323506"/>
    </source>
</evidence>
<dbReference type="InterPro" id="IPR050108">
    <property type="entry name" value="CDK"/>
</dbReference>
<comment type="catalytic activity">
    <reaction evidence="12">
        <text>L-threonyl-[protein] + ATP = O-phospho-L-threonyl-[protein] + ADP + H(+)</text>
        <dbReference type="Rhea" id="RHEA:46608"/>
        <dbReference type="Rhea" id="RHEA-COMP:11060"/>
        <dbReference type="Rhea" id="RHEA-COMP:11605"/>
        <dbReference type="ChEBI" id="CHEBI:15378"/>
        <dbReference type="ChEBI" id="CHEBI:30013"/>
        <dbReference type="ChEBI" id="CHEBI:30616"/>
        <dbReference type="ChEBI" id="CHEBI:61977"/>
        <dbReference type="ChEBI" id="CHEBI:456216"/>
        <dbReference type="EC" id="2.7.11.22"/>
    </reaction>
</comment>
<dbReference type="Gene3D" id="1.10.510.10">
    <property type="entry name" value="Transferase(Phosphotransferase) domain 1"/>
    <property type="match status" value="1"/>
</dbReference>
<dbReference type="AlphaFoldDB" id="A0A5D2DZF7"/>
<dbReference type="EMBL" id="CM017700">
    <property type="protein sequence ID" value="TYG86422.1"/>
    <property type="molecule type" value="Genomic_DNA"/>
</dbReference>
<dbReference type="Gene3D" id="3.30.200.20">
    <property type="entry name" value="Phosphorylase Kinase, domain 1"/>
    <property type="match status" value="1"/>
</dbReference>
<evidence type="ECO:0000256" key="3">
    <source>
        <dbReference type="ARBA" id="ARBA00022527"/>
    </source>
</evidence>
<accession>A0A5D2DZF7</accession>
<dbReference type="PROSITE" id="PS00108">
    <property type="entry name" value="PROTEIN_KINASE_ST"/>
    <property type="match status" value="1"/>
</dbReference>
<dbReference type="GO" id="GO:0005524">
    <property type="term" value="F:ATP binding"/>
    <property type="evidence" value="ECO:0007669"/>
    <property type="project" value="UniProtKB-KW"/>
</dbReference>
<dbReference type="PROSITE" id="PS50011">
    <property type="entry name" value="PROTEIN_KINASE_DOM"/>
    <property type="match status" value="1"/>
</dbReference>
<keyword evidence="16" id="KW-1185">Reference proteome</keyword>
<keyword evidence="10" id="KW-0067">ATP-binding</keyword>
<keyword evidence="8" id="KW-0498">Mitosis</keyword>
<evidence type="ECO:0000256" key="8">
    <source>
        <dbReference type="ARBA" id="ARBA00022776"/>
    </source>
</evidence>
<evidence type="ECO:0000256" key="13">
    <source>
        <dbReference type="ARBA" id="ARBA00048367"/>
    </source>
</evidence>
<keyword evidence="5" id="KW-0132">Cell division</keyword>
<evidence type="ECO:0000256" key="1">
    <source>
        <dbReference type="ARBA" id="ARBA00006485"/>
    </source>
</evidence>
<evidence type="ECO:0000256" key="10">
    <source>
        <dbReference type="ARBA" id="ARBA00022840"/>
    </source>
</evidence>
<organism evidence="15 16">
    <name type="scientific">Gossypium darwinii</name>
    <name type="common">Darwin's cotton</name>
    <name type="synonym">Gossypium barbadense var. darwinii</name>
    <dbReference type="NCBI Taxonomy" id="34276"/>
    <lineage>
        <taxon>Eukaryota</taxon>
        <taxon>Viridiplantae</taxon>
        <taxon>Streptophyta</taxon>
        <taxon>Embryophyta</taxon>
        <taxon>Tracheophyta</taxon>
        <taxon>Spermatophyta</taxon>
        <taxon>Magnoliopsida</taxon>
        <taxon>eudicotyledons</taxon>
        <taxon>Gunneridae</taxon>
        <taxon>Pentapetalae</taxon>
        <taxon>rosids</taxon>
        <taxon>malvids</taxon>
        <taxon>Malvales</taxon>
        <taxon>Malvaceae</taxon>
        <taxon>Malvoideae</taxon>
        <taxon>Gossypium</taxon>
    </lineage>
</organism>